<dbReference type="Gene3D" id="1.10.540.10">
    <property type="entry name" value="Acyl-CoA dehydrogenase/oxidase, N-terminal domain"/>
    <property type="match status" value="1"/>
</dbReference>
<reference evidence="3 4" key="1">
    <citation type="journal article" date="2019" name="Emerg. Microbes Infect.">
        <title>Comprehensive subspecies identification of 175 nontuberculous mycobacteria species based on 7547 genomic profiles.</title>
        <authorList>
            <person name="Matsumoto Y."/>
            <person name="Kinjo T."/>
            <person name="Motooka D."/>
            <person name="Nabeya D."/>
            <person name="Jung N."/>
            <person name="Uechi K."/>
            <person name="Horii T."/>
            <person name="Iida T."/>
            <person name="Fujita J."/>
            <person name="Nakamura S."/>
        </authorList>
    </citation>
    <scope>NUCLEOTIDE SEQUENCE [LARGE SCALE GENOMIC DNA]</scope>
    <source>
        <strain evidence="3 4">JCM 14738</strain>
    </source>
</reference>
<accession>A0A1X1T5Z6</accession>
<dbReference type="SUPFAM" id="SSF47203">
    <property type="entry name" value="Acyl-CoA dehydrogenase C-terminal domain-like"/>
    <property type="match status" value="1"/>
</dbReference>
<name>A0A1X1T5Z6_9MYCO</name>
<dbReference type="PANTHER" id="PTHR43884:SF12">
    <property type="entry name" value="ISOVALERYL-COA DEHYDROGENASE, MITOCHONDRIAL-RELATED"/>
    <property type="match status" value="1"/>
</dbReference>
<dbReference type="InterPro" id="IPR037069">
    <property type="entry name" value="AcylCoA_DH/ox_N_sf"/>
</dbReference>
<dbReference type="AlphaFoldDB" id="A0A1X1T5Z6"/>
<dbReference type="InterPro" id="IPR036250">
    <property type="entry name" value="AcylCo_DH-like_C"/>
</dbReference>
<dbReference type="SUPFAM" id="SSF56645">
    <property type="entry name" value="Acyl-CoA dehydrogenase NM domain-like"/>
    <property type="match status" value="1"/>
</dbReference>
<dbReference type="EMBL" id="AP022613">
    <property type="protein sequence ID" value="BBZ42444.1"/>
    <property type="molecule type" value="Genomic_DNA"/>
</dbReference>
<proteinExistence type="predicted"/>
<keyword evidence="4" id="KW-1185">Reference proteome</keyword>
<dbReference type="OrthoDB" id="3404950at2"/>
<dbReference type="STRING" id="44010.AWC00_17515"/>
<dbReference type="PIRSF" id="PIRSF016578">
    <property type="entry name" value="HsaA"/>
    <property type="match status" value="1"/>
</dbReference>
<organism evidence="3 4">
    <name type="scientific">Mycobacterium conspicuum</name>
    <dbReference type="NCBI Taxonomy" id="44010"/>
    <lineage>
        <taxon>Bacteria</taxon>
        <taxon>Bacillati</taxon>
        <taxon>Actinomycetota</taxon>
        <taxon>Actinomycetes</taxon>
        <taxon>Mycobacteriales</taxon>
        <taxon>Mycobacteriaceae</taxon>
        <taxon>Mycobacterium</taxon>
    </lineage>
</organism>
<evidence type="ECO:0000313" key="4">
    <source>
        <dbReference type="Proteomes" id="UP000467385"/>
    </source>
</evidence>
<protein>
    <submittedName>
        <fullName evidence="3">Acyl-CoA dehydrogenase</fullName>
    </submittedName>
</protein>
<dbReference type="GO" id="GO:0006552">
    <property type="term" value="P:L-leucine catabolic process"/>
    <property type="evidence" value="ECO:0007669"/>
    <property type="project" value="TreeGrafter"/>
</dbReference>
<dbReference type="RefSeq" id="WP_085233980.1">
    <property type="nucleotide sequence ID" value="NZ_AP022613.1"/>
</dbReference>
<dbReference type="GO" id="GO:0008470">
    <property type="term" value="F:3-methylbutanoyl-CoA dehydrogenase activity"/>
    <property type="evidence" value="ECO:0007669"/>
    <property type="project" value="TreeGrafter"/>
</dbReference>
<keyword evidence="1" id="KW-0560">Oxidoreductase</keyword>
<evidence type="ECO:0000259" key="2">
    <source>
        <dbReference type="Pfam" id="PF08028"/>
    </source>
</evidence>
<dbReference type="Pfam" id="PF08028">
    <property type="entry name" value="Acyl-CoA_dh_2"/>
    <property type="match status" value="1"/>
</dbReference>
<dbReference type="PANTHER" id="PTHR43884">
    <property type="entry name" value="ACYL-COA DEHYDROGENASE"/>
    <property type="match status" value="1"/>
</dbReference>
<dbReference type="InterPro" id="IPR046373">
    <property type="entry name" value="Acyl-CoA_Oxase/DH_mid-dom_sf"/>
</dbReference>
<dbReference type="GO" id="GO:0050660">
    <property type="term" value="F:flavin adenine dinucleotide binding"/>
    <property type="evidence" value="ECO:0007669"/>
    <property type="project" value="InterPro"/>
</dbReference>
<dbReference type="Gene3D" id="1.20.140.10">
    <property type="entry name" value="Butyryl-CoA Dehydrogenase, subunit A, domain 3"/>
    <property type="match status" value="1"/>
</dbReference>
<sequence length="391" mass="41357">MSSPEEVSAQGDVSTEFVAALAARADEAERLRRLPPETIKDFKACGLATLLLPERFGGRQAPFPRLLDPVRRMAHGCASSAWTLGFYTLHNWMLSLFDIEAQAEVFASGPVLAPAPLAPTGRAVAVDGGVRLTGRWSWATGIMDADWVIVGAITEDGAGGVYPALVALPADQAEVVDVWHTAGMRGTGSHDVIVTDVFVPWRRVVSVVDIYGGTAPGAIAHGAATYRWPMVPALALTAAMPVLGAAEKVVELYRERVRDRVLAYSGVAQKDQPAAQIRLGDARVRLRALSALVDDTAAGIERIVAAGDRVPRAVRADARAAAAHIVHESRAVIADLLEASGASAQFLSNPLQRAKRDVDIAAGHVVFDYDLSRELSGALSIGAGISPLAMI</sequence>
<dbReference type="Proteomes" id="UP000467385">
    <property type="component" value="Chromosome"/>
</dbReference>
<dbReference type="InterPro" id="IPR013107">
    <property type="entry name" value="Acyl-CoA_DH_C"/>
</dbReference>
<dbReference type="InterPro" id="IPR009100">
    <property type="entry name" value="AcylCoA_DH/oxidase_NM_dom_sf"/>
</dbReference>
<evidence type="ECO:0000313" key="3">
    <source>
        <dbReference type="EMBL" id="BBZ42444.1"/>
    </source>
</evidence>
<gene>
    <name evidence="3" type="ORF">MCNS_55070</name>
</gene>
<evidence type="ECO:0000256" key="1">
    <source>
        <dbReference type="ARBA" id="ARBA00023002"/>
    </source>
</evidence>
<dbReference type="Gene3D" id="2.40.110.10">
    <property type="entry name" value="Butyryl-CoA Dehydrogenase, subunit A, domain 2"/>
    <property type="match status" value="1"/>
</dbReference>
<feature type="domain" description="Acyl-CoA dehydrogenase C-terminal" evidence="2">
    <location>
        <begin position="236"/>
        <end position="368"/>
    </location>
</feature>